<dbReference type="Gene3D" id="3.30.160.60">
    <property type="entry name" value="Classic Zinc Finger"/>
    <property type="match status" value="2"/>
</dbReference>
<keyword evidence="6" id="KW-0539">Nucleus</keyword>
<dbReference type="PANTHER" id="PTHR16515">
    <property type="entry name" value="PR DOMAIN ZINC FINGER PROTEIN"/>
    <property type="match status" value="1"/>
</dbReference>
<dbReference type="PANTHER" id="PTHR16515:SF49">
    <property type="entry name" value="GASTRULA ZINC FINGER PROTEIN XLCGF49.1-LIKE-RELATED"/>
    <property type="match status" value="1"/>
</dbReference>
<keyword evidence="2" id="KW-0479">Metal-binding</keyword>
<evidence type="ECO:0000256" key="8">
    <source>
        <dbReference type="SAM" id="MobiDB-lite"/>
    </source>
</evidence>
<evidence type="ECO:0000256" key="1">
    <source>
        <dbReference type="ARBA" id="ARBA00004123"/>
    </source>
</evidence>
<evidence type="ECO:0000256" key="7">
    <source>
        <dbReference type="PROSITE-ProRule" id="PRU00042"/>
    </source>
</evidence>
<protein>
    <recommendedName>
        <fullName evidence="9">C2H2-type domain-containing protein</fullName>
    </recommendedName>
</protein>
<evidence type="ECO:0000256" key="5">
    <source>
        <dbReference type="ARBA" id="ARBA00022833"/>
    </source>
</evidence>
<reference evidence="10" key="1">
    <citation type="submission" date="2021-01" db="EMBL/GenBank/DDBJ databases">
        <authorList>
            <person name="Corre E."/>
            <person name="Pelletier E."/>
            <person name="Niang G."/>
            <person name="Scheremetjew M."/>
            <person name="Finn R."/>
            <person name="Kale V."/>
            <person name="Holt S."/>
            <person name="Cochrane G."/>
            <person name="Meng A."/>
            <person name="Brown T."/>
            <person name="Cohen L."/>
        </authorList>
    </citation>
    <scope>NUCLEOTIDE SEQUENCE</scope>
    <source>
        <strain evidence="10">CCCM811</strain>
    </source>
</reference>
<name>A0A7S4DZI0_9EUKA</name>
<sequence length="251" mass="28388">MDAPKDIDMMAMDIRKNAHFCSQAHTGDVKMVYLAKMDATYIRLKNYLLSNNHKKPMGSREVRKPVVNMNYSNHMSQGTNSTSYGGQYYYGQQRAMQQPMRFSQPVSRTAHPEPMTTTASFAQKAPSMYLGGTSNYGMNPSVTSRVPMTVTHPKDYKQQMATQAFGIPGQPAPTGNIPCPYCGRYFKRKSNLNQHIRTHTNEKPYTCNNCQRRFAHSSNRNSHQRRCVAKKAAVAPPRPPHQIRSVPHAMS</sequence>
<proteinExistence type="predicted"/>
<dbReference type="InterPro" id="IPR013087">
    <property type="entry name" value="Znf_C2H2_type"/>
</dbReference>
<dbReference type="AlphaFoldDB" id="A0A7S4DZI0"/>
<dbReference type="FunFam" id="3.30.160.60:FF:000110">
    <property type="entry name" value="Zinc finger protein-like"/>
    <property type="match status" value="1"/>
</dbReference>
<dbReference type="InterPro" id="IPR036236">
    <property type="entry name" value="Znf_C2H2_sf"/>
</dbReference>
<evidence type="ECO:0000256" key="4">
    <source>
        <dbReference type="ARBA" id="ARBA00022771"/>
    </source>
</evidence>
<dbReference type="PROSITE" id="PS50157">
    <property type="entry name" value="ZINC_FINGER_C2H2_2"/>
    <property type="match status" value="2"/>
</dbReference>
<feature type="region of interest" description="Disordered" evidence="8">
    <location>
        <begin position="231"/>
        <end position="251"/>
    </location>
</feature>
<accession>A0A7S4DZI0</accession>
<evidence type="ECO:0000256" key="2">
    <source>
        <dbReference type="ARBA" id="ARBA00022723"/>
    </source>
</evidence>
<dbReference type="SMART" id="SM00355">
    <property type="entry name" value="ZnF_C2H2"/>
    <property type="match status" value="2"/>
</dbReference>
<dbReference type="GO" id="GO:0008270">
    <property type="term" value="F:zinc ion binding"/>
    <property type="evidence" value="ECO:0007669"/>
    <property type="project" value="UniProtKB-KW"/>
</dbReference>
<dbReference type="Pfam" id="PF00096">
    <property type="entry name" value="zf-C2H2"/>
    <property type="match status" value="2"/>
</dbReference>
<gene>
    <name evidence="10" type="ORF">LGLO00237_LOCUS32645</name>
</gene>
<dbReference type="EMBL" id="HBIV01046751">
    <property type="protein sequence ID" value="CAE0680858.1"/>
    <property type="molecule type" value="Transcribed_RNA"/>
</dbReference>
<keyword evidence="3" id="KW-0677">Repeat</keyword>
<dbReference type="PROSITE" id="PS00028">
    <property type="entry name" value="ZINC_FINGER_C2H2_1"/>
    <property type="match status" value="1"/>
</dbReference>
<comment type="subcellular location">
    <subcellularLocation>
        <location evidence="1">Nucleus</location>
    </subcellularLocation>
</comment>
<organism evidence="10">
    <name type="scientific">Lotharella globosa</name>
    <dbReference type="NCBI Taxonomy" id="91324"/>
    <lineage>
        <taxon>Eukaryota</taxon>
        <taxon>Sar</taxon>
        <taxon>Rhizaria</taxon>
        <taxon>Cercozoa</taxon>
        <taxon>Chlorarachniophyceae</taxon>
        <taxon>Lotharella</taxon>
    </lineage>
</organism>
<dbReference type="FunFam" id="3.30.160.60:FF:000145">
    <property type="entry name" value="Zinc finger protein 574"/>
    <property type="match status" value="1"/>
</dbReference>
<dbReference type="SUPFAM" id="SSF57667">
    <property type="entry name" value="beta-beta-alpha zinc fingers"/>
    <property type="match status" value="1"/>
</dbReference>
<feature type="domain" description="C2H2-type" evidence="9">
    <location>
        <begin position="205"/>
        <end position="232"/>
    </location>
</feature>
<dbReference type="GO" id="GO:0010468">
    <property type="term" value="P:regulation of gene expression"/>
    <property type="evidence" value="ECO:0007669"/>
    <property type="project" value="TreeGrafter"/>
</dbReference>
<evidence type="ECO:0000259" key="9">
    <source>
        <dbReference type="PROSITE" id="PS50157"/>
    </source>
</evidence>
<evidence type="ECO:0000256" key="6">
    <source>
        <dbReference type="ARBA" id="ARBA00023242"/>
    </source>
</evidence>
<keyword evidence="4 7" id="KW-0863">Zinc-finger</keyword>
<dbReference type="InterPro" id="IPR050331">
    <property type="entry name" value="Zinc_finger"/>
</dbReference>
<evidence type="ECO:0000313" key="10">
    <source>
        <dbReference type="EMBL" id="CAE0680858.1"/>
    </source>
</evidence>
<keyword evidence="5" id="KW-0862">Zinc</keyword>
<feature type="domain" description="C2H2-type" evidence="9">
    <location>
        <begin position="177"/>
        <end position="204"/>
    </location>
</feature>
<evidence type="ECO:0000256" key="3">
    <source>
        <dbReference type="ARBA" id="ARBA00022737"/>
    </source>
</evidence>
<dbReference type="GO" id="GO:0005634">
    <property type="term" value="C:nucleus"/>
    <property type="evidence" value="ECO:0007669"/>
    <property type="project" value="UniProtKB-SubCell"/>
</dbReference>